<name>A0A3S3R3L0_9BACT</name>
<gene>
    <name evidence="1" type="ORF">H206_03117</name>
</gene>
<dbReference type="Proteomes" id="UP000287853">
    <property type="component" value="Unassembled WGS sequence"/>
</dbReference>
<sequence>MANLFLHPPLVSLRNLPRPADTQGFGSKKKEQDADRHLLDWDNFFLININWNLNDNIRLKNSEIELPTKTCILHLIYNIEQAGQYVISK</sequence>
<organism evidence="1 2">
    <name type="scientific">Candidatus Electrothrix aarhusensis</name>
    <dbReference type="NCBI Taxonomy" id="1859131"/>
    <lineage>
        <taxon>Bacteria</taxon>
        <taxon>Pseudomonadati</taxon>
        <taxon>Thermodesulfobacteriota</taxon>
        <taxon>Desulfobulbia</taxon>
        <taxon>Desulfobulbales</taxon>
        <taxon>Desulfobulbaceae</taxon>
        <taxon>Candidatus Electrothrix</taxon>
    </lineage>
</organism>
<reference evidence="1 2" key="1">
    <citation type="submission" date="2017-01" db="EMBL/GenBank/DDBJ databases">
        <title>The cable genome- insights into the physiology and evolution of filamentous bacteria capable of sulfide oxidation via long distance electron transfer.</title>
        <authorList>
            <person name="Schreiber L."/>
            <person name="Bjerg J.T."/>
            <person name="Boggild A."/>
            <person name="Van De Vossenberg J."/>
            <person name="Meysman F."/>
            <person name="Nielsen L.P."/>
            <person name="Schramm A."/>
            <person name="Kjeldsen K.U."/>
        </authorList>
    </citation>
    <scope>NUCLEOTIDE SEQUENCE [LARGE SCALE GENOMIC DNA]</scope>
    <source>
        <strain evidence="1">MCF</strain>
    </source>
</reference>
<proteinExistence type="predicted"/>
<protein>
    <submittedName>
        <fullName evidence="1">Uncharacterized protein</fullName>
    </submittedName>
</protein>
<evidence type="ECO:0000313" key="2">
    <source>
        <dbReference type="Proteomes" id="UP000287853"/>
    </source>
</evidence>
<comment type="caution">
    <text evidence="1">The sequence shown here is derived from an EMBL/GenBank/DDBJ whole genome shotgun (WGS) entry which is preliminary data.</text>
</comment>
<dbReference type="AlphaFoldDB" id="A0A3S3R3L0"/>
<evidence type="ECO:0000313" key="1">
    <source>
        <dbReference type="EMBL" id="RWX43421.1"/>
    </source>
</evidence>
<dbReference type="EMBL" id="MTKO01000120">
    <property type="protein sequence ID" value="RWX43421.1"/>
    <property type="molecule type" value="Genomic_DNA"/>
</dbReference>
<keyword evidence="2" id="KW-1185">Reference proteome</keyword>
<accession>A0A3S3R3L0</accession>